<proteinExistence type="predicted"/>
<dbReference type="EMBL" id="LUHQ01000005">
    <property type="protein sequence ID" value="OAO96138.1"/>
    <property type="molecule type" value="Genomic_DNA"/>
</dbReference>
<sequence>MIAFFLHHRRQWKRESFDLSSQSSLSLAISAVGLRHHLGRRRISINFHHAHEIGRRRRISPSFGW</sequence>
<evidence type="ECO:0000313" key="1">
    <source>
        <dbReference type="EMBL" id="OAO96138.1"/>
    </source>
</evidence>
<comment type="caution">
    <text evidence="1">The sequence shown here is derived from an EMBL/GenBank/DDBJ whole genome shotgun (WGS) entry which is preliminary data.</text>
</comment>
<reference evidence="2" key="1">
    <citation type="journal article" date="2016" name="Proc. Natl. Acad. Sci. U.S.A.">
        <title>Chromosome-level assembly of Arabidopsis thaliana Ler reveals the extent of translocation and inversion polymorphisms.</title>
        <authorList>
            <person name="Zapata L."/>
            <person name="Ding J."/>
            <person name="Willing E.M."/>
            <person name="Hartwig B."/>
            <person name="Bezdan D."/>
            <person name="Jiao W.B."/>
            <person name="Patel V."/>
            <person name="Velikkakam James G."/>
            <person name="Koornneef M."/>
            <person name="Ossowski S."/>
            <person name="Schneeberger K."/>
        </authorList>
    </citation>
    <scope>NUCLEOTIDE SEQUENCE [LARGE SCALE GENOMIC DNA]</scope>
    <source>
        <strain evidence="2">cv. Landsberg erecta</strain>
    </source>
</reference>
<evidence type="ECO:0000313" key="2">
    <source>
        <dbReference type="Proteomes" id="UP000078284"/>
    </source>
</evidence>
<dbReference type="AlphaFoldDB" id="A0A178UQQ5"/>
<protein>
    <submittedName>
        <fullName evidence="1">Uncharacterized protein</fullName>
    </submittedName>
</protein>
<accession>A0A178UQQ5</accession>
<dbReference type="Proteomes" id="UP000078284">
    <property type="component" value="Chromosome 5"/>
</dbReference>
<organism evidence="1 2">
    <name type="scientific">Arabidopsis thaliana</name>
    <name type="common">Mouse-ear cress</name>
    <dbReference type="NCBI Taxonomy" id="3702"/>
    <lineage>
        <taxon>Eukaryota</taxon>
        <taxon>Viridiplantae</taxon>
        <taxon>Streptophyta</taxon>
        <taxon>Embryophyta</taxon>
        <taxon>Tracheophyta</taxon>
        <taxon>Spermatophyta</taxon>
        <taxon>Magnoliopsida</taxon>
        <taxon>eudicotyledons</taxon>
        <taxon>Gunneridae</taxon>
        <taxon>Pentapetalae</taxon>
        <taxon>rosids</taxon>
        <taxon>malvids</taxon>
        <taxon>Brassicales</taxon>
        <taxon>Brassicaceae</taxon>
        <taxon>Camelineae</taxon>
        <taxon>Arabidopsis</taxon>
    </lineage>
</organism>
<gene>
    <name evidence="1" type="ordered locus">AXX17_At5g65410</name>
</gene>
<name>A0A178UQQ5_ARATH</name>